<dbReference type="Proteomes" id="UP000053477">
    <property type="component" value="Unassembled WGS sequence"/>
</dbReference>
<dbReference type="FunFam" id="1.20.1250.20:FF:000386">
    <property type="entry name" value="MFS general substrate transporter"/>
    <property type="match status" value="1"/>
</dbReference>
<feature type="transmembrane region" description="Helical" evidence="9">
    <location>
        <begin position="348"/>
        <end position="368"/>
    </location>
</feature>
<evidence type="ECO:0000256" key="9">
    <source>
        <dbReference type="SAM" id="Phobius"/>
    </source>
</evidence>
<dbReference type="Pfam" id="PF07690">
    <property type="entry name" value="MFS_1"/>
    <property type="match status" value="1"/>
</dbReference>
<evidence type="ECO:0000256" key="8">
    <source>
        <dbReference type="SAM" id="MobiDB-lite"/>
    </source>
</evidence>
<comment type="similarity">
    <text evidence="7">Belongs to the major facilitator superfamily. Allantoate permease family.</text>
</comment>
<dbReference type="FunFam" id="1.20.1250.20:FF:000065">
    <property type="entry name" value="Putative MFS pantothenate transporter"/>
    <property type="match status" value="1"/>
</dbReference>
<dbReference type="STRING" id="27342.A0A0H2RLC4"/>
<keyword evidence="2" id="KW-0813">Transport</keyword>
<dbReference type="SUPFAM" id="SSF103473">
    <property type="entry name" value="MFS general substrate transporter"/>
    <property type="match status" value="1"/>
</dbReference>
<dbReference type="InterPro" id="IPR036259">
    <property type="entry name" value="MFS_trans_sf"/>
</dbReference>
<feature type="transmembrane region" description="Helical" evidence="9">
    <location>
        <begin position="440"/>
        <end position="460"/>
    </location>
</feature>
<accession>A0A0H2RLC4</accession>
<dbReference type="PANTHER" id="PTHR43791">
    <property type="entry name" value="PERMEASE-RELATED"/>
    <property type="match status" value="1"/>
</dbReference>
<feature type="transmembrane region" description="Helical" evidence="9">
    <location>
        <begin position="194"/>
        <end position="216"/>
    </location>
</feature>
<feature type="transmembrane region" description="Helical" evidence="9">
    <location>
        <begin position="162"/>
        <end position="182"/>
    </location>
</feature>
<evidence type="ECO:0000256" key="3">
    <source>
        <dbReference type="ARBA" id="ARBA00022475"/>
    </source>
</evidence>
<keyword evidence="11" id="KW-1185">Reference proteome</keyword>
<dbReference type="EMBL" id="KQ086032">
    <property type="protein sequence ID" value="KLO10248.1"/>
    <property type="molecule type" value="Genomic_DNA"/>
</dbReference>
<feature type="region of interest" description="Disordered" evidence="8">
    <location>
        <begin position="469"/>
        <end position="535"/>
    </location>
</feature>
<feature type="transmembrane region" description="Helical" evidence="9">
    <location>
        <begin position="126"/>
        <end position="147"/>
    </location>
</feature>
<keyword evidence="3" id="KW-1003">Cell membrane</keyword>
<keyword evidence="4 9" id="KW-0812">Transmembrane</keyword>
<evidence type="ECO:0000256" key="2">
    <source>
        <dbReference type="ARBA" id="ARBA00022448"/>
    </source>
</evidence>
<dbReference type="PANTHER" id="PTHR43791:SF4">
    <property type="entry name" value="PANTOTHENATE TRANSPORTER FEN2"/>
    <property type="match status" value="1"/>
</dbReference>
<evidence type="ECO:0000256" key="4">
    <source>
        <dbReference type="ARBA" id="ARBA00022692"/>
    </source>
</evidence>
<sequence>MISRALQRARVFVWGEVPSSRQEKVLLLKIDWFILSYCCLMYFTNYLDRSNVSNAYVSGMREELDMQGNDFNKINTIFTCGYIVGMIPNNLMLQVVPPRIWFPLMQIVWGVLTFCTSAAKNVQQIWAIRFLQGIAESSTFVGTHYILGSWYKPGELGKRSGIFTSSGLAGTLFSGVLQAAVYRNLNGRDGRSGWRWLFIIDGIITLPIAFYGFLVFPDVPATSKAFYLTEEERRLAYKRLDSDVEQHKLSWNLFRRVLSRWRWYACSLLVGRHDFKSFVKLTRYNEFAVSGETESFGSNNLMGQWLSAIGGYTVEQVDNYPSGLTAFGIASTLVCATWTDYTRQRWPVLIYICIALTISSICILVWSSPTGLKFFAYYLSGAAYSGQATTFAWANQICADDSQERAIVLASMNMWNNAVNAWWPLLFYAAPDAPRFRKGMIAMLGTCAATLAVTALVWALERREHRLRAPKMQNNPRDEEEEEDSGSERKFSTSKSRPPLDGNMGAEVSNLDADNSGDLGTEDAEKGWVRSNEQA</sequence>
<proteinExistence type="inferred from homology"/>
<organism evidence="10 11">
    <name type="scientific">Schizopora paradoxa</name>
    <dbReference type="NCBI Taxonomy" id="27342"/>
    <lineage>
        <taxon>Eukaryota</taxon>
        <taxon>Fungi</taxon>
        <taxon>Dikarya</taxon>
        <taxon>Basidiomycota</taxon>
        <taxon>Agaricomycotina</taxon>
        <taxon>Agaricomycetes</taxon>
        <taxon>Hymenochaetales</taxon>
        <taxon>Schizoporaceae</taxon>
        <taxon>Schizopora</taxon>
    </lineage>
</organism>
<name>A0A0H2RLC4_9AGAM</name>
<feature type="transmembrane region" description="Helical" evidence="9">
    <location>
        <begin position="100"/>
        <end position="119"/>
    </location>
</feature>
<evidence type="ECO:0000256" key="7">
    <source>
        <dbReference type="ARBA" id="ARBA00037968"/>
    </source>
</evidence>
<dbReference type="InParanoid" id="A0A0H2RLC4"/>
<evidence type="ECO:0000256" key="6">
    <source>
        <dbReference type="ARBA" id="ARBA00023136"/>
    </source>
</evidence>
<dbReference type="AlphaFoldDB" id="A0A0H2RLC4"/>
<comment type="subcellular location">
    <subcellularLocation>
        <location evidence="1">Cell membrane</location>
        <topology evidence="1">Multi-pass membrane protein</topology>
    </subcellularLocation>
</comment>
<evidence type="ECO:0000313" key="11">
    <source>
        <dbReference type="Proteomes" id="UP000053477"/>
    </source>
</evidence>
<keyword evidence="5 9" id="KW-1133">Transmembrane helix</keyword>
<evidence type="ECO:0000313" key="10">
    <source>
        <dbReference type="EMBL" id="KLO10248.1"/>
    </source>
</evidence>
<dbReference type="GO" id="GO:0005886">
    <property type="term" value="C:plasma membrane"/>
    <property type="evidence" value="ECO:0007669"/>
    <property type="project" value="UniProtKB-SubCell"/>
</dbReference>
<dbReference type="OrthoDB" id="3639251at2759"/>
<reference evidence="10 11" key="1">
    <citation type="submission" date="2015-04" db="EMBL/GenBank/DDBJ databases">
        <title>Complete genome sequence of Schizopora paradoxa KUC8140, a cosmopolitan wood degrader in East Asia.</title>
        <authorList>
            <consortium name="DOE Joint Genome Institute"/>
            <person name="Min B."/>
            <person name="Park H."/>
            <person name="Jang Y."/>
            <person name="Kim J.-J."/>
            <person name="Kim K.H."/>
            <person name="Pangilinan J."/>
            <person name="Lipzen A."/>
            <person name="Riley R."/>
            <person name="Grigoriev I.V."/>
            <person name="Spatafora J.W."/>
            <person name="Choi I.-G."/>
        </authorList>
    </citation>
    <scope>NUCLEOTIDE SEQUENCE [LARGE SCALE GENOMIC DNA]</scope>
    <source>
        <strain evidence="10 11">KUC8140</strain>
    </source>
</reference>
<dbReference type="GO" id="GO:0098717">
    <property type="term" value="P:pantothenate import across plasma membrane"/>
    <property type="evidence" value="ECO:0007669"/>
    <property type="project" value="TreeGrafter"/>
</dbReference>
<protein>
    <submittedName>
        <fullName evidence="10">MFS general substrate transporter</fullName>
    </submittedName>
</protein>
<feature type="transmembrane region" description="Helical" evidence="9">
    <location>
        <begin position="320"/>
        <end position="341"/>
    </location>
</feature>
<keyword evidence="6 9" id="KW-0472">Membrane</keyword>
<dbReference type="GO" id="GO:0015233">
    <property type="term" value="F:pantothenate transmembrane transporter activity"/>
    <property type="evidence" value="ECO:0007669"/>
    <property type="project" value="TreeGrafter"/>
</dbReference>
<evidence type="ECO:0000256" key="1">
    <source>
        <dbReference type="ARBA" id="ARBA00004651"/>
    </source>
</evidence>
<dbReference type="Gene3D" id="1.20.1250.20">
    <property type="entry name" value="MFS general substrate transporter like domains"/>
    <property type="match status" value="2"/>
</dbReference>
<dbReference type="InterPro" id="IPR011701">
    <property type="entry name" value="MFS"/>
</dbReference>
<gene>
    <name evidence="10" type="ORF">SCHPADRAFT_999706</name>
</gene>
<evidence type="ECO:0000256" key="5">
    <source>
        <dbReference type="ARBA" id="ARBA00022989"/>
    </source>
</evidence>
<dbReference type="FunCoup" id="A0A0H2RLC4">
    <property type="interactions" value="257"/>
</dbReference>